<organism evidence="2 3">
    <name type="scientific">Candidatus Nitrospira neomarina</name>
    <dbReference type="NCBI Taxonomy" id="3020899"/>
    <lineage>
        <taxon>Bacteria</taxon>
        <taxon>Pseudomonadati</taxon>
        <taxon>Nitrospirota</taxon>
        <taxon>Nitrospiria</taxon>
        <taxon>Nitrospirales</taxon>
        <taxon>Nitrospiraceae</taxon>
        <taxon>Nitrospira</taxon>
    </lineage>
</organism>
<dbReference type="GO" id="GO:0005737">
    <property type="term" value="C:cytoplasm"/>
    <property type="evidence" value="ECO:0007669"/>
    <property type="project" value="TreeGrafter"/>
</dbReference>
<feature type="domain" description="NAD-dependent epimerase/dehydratase" evidence="1">
    <location>
        <begin position="6"/>
        <end position="203"/>
    </location>
</feature>
<dbReference type="PANTHER" id="PTHR48079:SF6">
    <property type="entry name" value="NAD(P)-BINDING DOMAIN-CONTAINING PROTEIN-RELATED"/>
    <property type="match status" value="1"/>
</dbReference>
<dbReference type="KEGG" id="nneo:PQG83_11475"/>
<dbReference type="InterPro" id="IPR036291">
    <property type="entry name" value="NAD(P)-bd_dom_sf"/>
</dbReference>
<dbReference type="Pfam" id="PF01370">
    <property type="entry name" value="Epimerase"/>
    <property type="match status" value="1"/>
</dbReference>
<name>A0AA96GDY7_9BACT</name>
<gene>
    <name evidence="2" type="ORF">PQG83_11475</name>
</gene>
<dbReference type="Gene3D" id="3.40.50.720">
    <property type="entry name" value="NAD(P)-binding Rossmann-like Domain"/>
    <property type="match status" value="1"/>
</dbReference>
<dbReference type="InterPro" id="IPR001509">
    <property type="entry name" value="Epimerase_deHydtase"/>
</dbReference>
<evidence type="ECO:0000313" key="2">
    <source>
        <dbReference type="EMBL" id="WNM60384.1"/>
    </source>
</evidence>
<accession>A0AA96GDY7</accession>
<evidence type="ECO:0000313" key="3">
    <source>
        <dbReference type="Proteomes" id="UP001302494"/>
    </source>
</evidence>
<dbReference type="AlphaFoldDB" id="A0AA96GDY7"/>
<dbReference type="PANTHER" id="PTHR48079">
    <property type="entry name" value="PROTEIN YEEZ"/>
    <property type="match status" value="1"/>
</dbReference>
<dbReference type="InterPro" id="IPR051783">
    <property type="entry name" value="NAD(P)-dependent_oxidoreduct"/>
</dbReference>
<dbReference type="RefSeq" id="WP_312741040.1">
    <property type="nucleotide sequence ID" value="NZ_CP116968.1"/>
</dbReference>
<dbReference type="SUPFAM" id="SSF51735">
    <property type="entry name" value="NAD(P)-binding Rossmann-fold domains"/>
    <property type="match status" value="1"/>
</dbReference>
<protein>
    <submittedName>
        <fullName evidence="2">NAD(P)-dependent oxidoreductase</fullName>
    </submittedName>
</protein>
<dbReference type="Proteomes" id="UP001302494">
    <property type="component" value="Chromosome"/>
</dbReference>
<evidence type="ECO:0000259" key="1">
    <source>
        <dbReference type="Pfam" id="PF01370"/>
    </source>
</evidence>
<reference evidence="2 3" key="1">
    <citation type="submission" date="2023-01" db="EMBL/GenBank/DDBJ databases">
        <title>Cultivation and genomic characterization of new, ubiquitous marine nitrite-oxidizing bacteria from the Nitrospirales.</title>
        <authorList>
            <person name="Mueller A.J."/>
            <person name="Daebeler A."/>
            <person name="Herbold C.W."/>
            <person name="Kirkegaard R.H."/>
            <person name="Daims H."/>
        </authorList>
    </citation>
    <scope>NUCLEOTIDE SEQUENCE [LARGE SCALE GENOMIC DNA]</scope>
    <source>
        <strain evidence="2 3">DK</strain>
    </source>
</reference>
<keyword evidence="3" id="KW-1185">Reference proteome</keyword>
<proteinExistence type="predicted"/>
<dbReference type="GO" id="GO:0004029">
    <property type="term" value="F:aldehyde dehydrogenase (NAD+) activity"/>
    <property type="evidence" value="ECO:0007669"/>
    <property type="project" value="TreeGrafter"/>
</dbReference>
<sequence>MHTTVALTGASGFIGGVIAQHLRNGGWHVRGLARSPRQAQQLEDLGITPVQGQLEDPGSLVPLVKDSVGVIHCAGAIRGVSREDFFPTNVMGVSNLIHACLAQPSLPRFVLLSSLAAREPSLSPYAWSKYEGESVLIREAGLLEWSIFRPPAVYGPKDRALLPLFTLLRKGIGIQLGPSQAKFSLIHVEDLANAILHWLKNGDPPFQTFEIDDGFPGGYTWEDIFRLSNPRLRLCMRIPPSLLQIGGKINEISSRVFGYTPLFTRGKVAELLHPNWVCNSSHATQTLGWTPQISLKEGLRRLFTSDRLMPFHRN</sequence>
<dbReference type="EMBL" id="CP116968">
    <property type="protein sequence ID" value="WNM60384.1"/>
    <property type="molecule type" value="Genomic_DNA"/>
</dbReference>